<feature type="transmembrane region" description="Helical" evidence="5">
    <location>
        <begin position="6"/>
        <end position="27"/>
    </location>
</feature>
<name>A0A3P1BUS7_9BACT</name>
<evidence type="ECO:0000256" key="4">
    <source>
        <dbReference type="ARBA" id="ARBA00023136"/>
    </source>
</evidence>
<feature type="transmembrane region" description="Helical" evidence="5">
    <location>
        <begin position="232"/>
        <end position="251"/>
    </location>
</feature>
<keyword evidence="3 5" id="KW-1133">Transmembrane helix</keyword>
<feature type="transmembrane region" description="Helical" evidence="5">
    <location>
        <begin position="205"/>
        <end position="226"/>
    </location>
</feature>
<evidence type="ECO:0000256" key="3">
    <source>
        <dbReference type="ARBA" id="ARBA00022989"/>
    </source>
</evidence>
<evidence type="ECO:0000313" key="7">
    <source>
        <dbReference type="Proteomes" id="UP000271925"/>
    </source>
</evidence>
<keyword evidence="7" id="KW-1185">Reference proteome</keyword>
<gene>
    <name evidence="6" type="ORF">EHT25_14400</name>
</gene>
<dbReference type="Pfam" id="PF01040">
    <property type="entry name" value="UbiA"/>
    <property type="match status" value="1"/>
</dbReference>
<dbReference type="OrthoDB" id="665023at2"/>
<feature type="transmembrane region" description="Helical" evidence="5">
    <location>
        <begin position="39"/>
        <end position="57"/>
    </location>
</feature>
<dbReference type="AlphaFoldDB" id="A0A3P1BUS7"/>
<protein>
    <submittedName>
        <fullName evidence="6">Ubiquinone biosynthesis protein UbiA</fullName>
    </submittedName>
</protein>
<evidence type="ECO:0000256" key="2">
    <source>
        <dbReference type="ARBA" id="ARBA00022692"/>
    </source>
</evidence>
<dbReference type="RefSeq" id="WP_124875605.1">
    <property type="nucleotide sequence ID" value="NZ_RQJO01000008.1"/>
</dbReference>
<dbReference type="GO" id="GO:0016765">
    <property type="term" value="F:transferase activity, transferring alkyl or aryl (other than methyl) groups"/>
    <property type="evidence" value="ECO:0007669"/>
    <property type="project" value="InterPro"/>
</dbReference>
<dbReference type="InterPro" id="IPR000537">
    <property type="entry name" value="UbiA_prenyltransferase"/>
</dbReference>
<evidence type="ECO:0000313" key="6">
    <source>
        <dbReference type="EMBL" id="RRB04659.1"/>
    </source>
</evidence>
<dbReference type="Proteomes" id="UP000271925">
    <property type="component" value="Unassembled WGS sequence"/>
</dbReference>
<comment type="subcellular location">
    <subcellularLocation>
        <location evidence="1">Membrane</location>
        <topology evidence="1">Multi-pass membrane protein</topology>
    </subcellularLocation>
</comment>
<reference evidence="6 7" key="1">
    <citation type="submission" date="2018-11" db="EMBL/GenBank/DDBJ databases">
        <authorList>
            <person name="Zhou Z."/>
            <person name="Wang G."/>
        </authorList>
    </citation>
    <scope>NUCLEOTIDE SEQUENCE [LARGE SCALE GENOMIC DNA]</scope>
    <source>
        <strain evidence="6 7">KCTC52004</strain>
    </source>
</reference>
<feature type="transmembrane region" description="Helical" evidence="5">
    <location>
        <begin position="163"/>
        <end position="184"/>
    </location>
</feature>
<proteinExistence type="predicted"/>
<keyword evidence="4 5" id="KW-0472">Membrane</keyword>
<organism evidence="6 7">
    <name type="scientific">Larkinella rosea</name>
    <dbReference type="NCBI Taxonomy" id="2025312"/>
    <lineage>
        <taxon>Bacteria</taxon>
        <taxon>Pseudomonadati</taxon>
        <taxon>Bacteroidota</taxon>
        <taxon>Cytophagia</taxon>
        <taxon>Cytophagales</taxon>
        <taxon>Spirosomataceae</taxon>
        <taxon>Larkinella</taxon>
    </lineage>
</organism>
<dbReference type="GO" id="GO:0016020">
    <property type="term" value="C:membrane"/>
    <property type="evidence" value="ECO:0007669"/>
    <property type="project" value="UniProtKB-SubCell"/>
</dbReference>
<sequence>MTVRTVWLHLRVPFSFFLLPVFLFALSQSAALRLGTLDWGRVVVIWAVIHLLLYPASNAYNSYFDKDEGSIGILEVPPPVDKELFYVAWLLDVLALVIGVWIGWPFVVYLLIYGLISKAYSHPAIRLKKYPIISWLVIGLFQGGFTYLMTLQTVDNLPIKELLNARPLLAALLCTLNLLAIYPITQVYQHDEDGRRGDLTMSRLLGVRGTFLNAVFWFTLSLGGFYRYFEGAAVFWLLPLCFLPGVVYFLFWTLRVFRDDRAADFRSAMRMTLLAGTGLNLFFVFVLILTGS</sequence>
<comment type="caution">
    <text evidence="6">The sequence shown here is derived from an EMBL/GenBank/DDBJ whole genome shotgun (WGS) entry which is preliminary data.</text>
</comment>
<feature type="transmembrane region" description="Helical" evidence="5">
    <location>
        <begin position="86"/>
        <end position="112"/>
    </location>
</feature>
<evidence type="ECO:0000256" key="1">
    <source>
        <dbReference type="ARBA" id="ARBA00004141"/>
    </source>
</evidence>
<keyword evidence="2 5" id="KW-0812">Transmembrane</keyword>
<feature type="transmembrane region" description="Helical" evidence="5">
    <location>
        <begin position="132"/>
        <end position="151"/>
    </location>
</feature>
<evidence type="ECO:0000256" key="5">
    <source>
        <dbReference type="SAM" id="Phobius"/>
    </source>
</evidence>
<keyword evidence="6" id="KW-0830">Ubiquinone</keyword>
<feature type="transmembrane region" description="Helical" evidence="5">
    <location>
        <begin position="272"/>
        <end position="291"/>
    </location>
</feature>
<accession>A0A3P1BUS7</accession>
<dbReference type="EMBL" id="RQJO01000008">
    <property type="protein sequence ID" value="RRB04659.1"/>
    <property type="molecule type" value="Genomic_DNA"/>
</dbReference>